<dbReference type="InterPro" id="IPR036856">
    <property type="entry name" value="Ald_Oxase/Xan_DH_a/b_sf"/>
</dbReference>
<feature type="domain" description="Aldehyde oxidase/xanthine dehydrogenase a/b hammerhead" evidence="3">
    <location>
        <begin position="20"/>
        <end position="128"/>
    </location>
</feature>
<evidence type="ECO:0000256" key="2">
    <source>
        <dbReference type="ARBA" id="ARBA00023002"/>
    </source>
</evidence>
<evidence type="ECO:0000256" key="1">
    <source>
        <dbReference type="ARBA" id="ARBA00022505"/>
    </source>
</evidence>
<dbReference type="InterPro" id="IPR000674">
    <property type="entry name" value="Ald_Oxase/Xan_DH_a/b"/>
</dbReference>
<dbReference type="InterPro" id="IPR046867">
    <property type="entry name" value="AldOxase/xan_DH_MoCoBD2"/>
</dbReference>
<proteinExistence type="predicted"/>
<dbReference type="EMBL" id="BAAAUX010000019">
    <property type="protein sequence ID" value="GAA2806005.1"/>
    <property type="molecule type" value="Genomic_DNA"/>
</dbReference>
<comment type="caution">
    <text evidence="4">The sequence shown here is derived from an EMBL/GenBank/DDBJ whole genome shotgun (WGS) entry which is preliminary data.</text>
</comment>
<gene>
    <name evidence="4" type="ORF">GCM10010470_46570</name>
</gene>
<protein>
    <submittedName>
        <fullName evidence="4">Xanthine dehydrogenase family protein molybdopterin-binding subunit</fullName>
    </submittedName>
</protein>
<dbReference type="RefSeq" id="WP_344683046.1">
    <property type="nucleotide sequence ID" value="NZ_BAAAUX010000019.1"/>
</dbReference>
<dbReference type="InterPro" id="IPR008274">
    <property type="entry name" value="AldOxase/xan_DH_MoCoBD1"/>
</dbReference>
<dbReference type="PANTHER" id="PTHR11908:SF132">
    <property type="entry name" value="ALDEHYDE OXIDASE 1-RELATED"/>
    <property type="match status" value="1"/>
</dbReference>
<sequence>MTTTTQPTGPLRPEGPAKLTGHAQYAADVPAPGALAAALVGASVPTGRVAALHTAAAEKAPGVAAVLTAADLPRLRPQSSPPLGHAALPMQDDAVRYEGDPIAIVLAATWEQAVHAANLVTAEYADVTEPLMFGQAEPVPPDSGHVLWPTDHRTGDVEAGLAAAETVVSARYTTSDRHHNPIEPSSTLAEWDGDRLTVHSSVQTLTLTQQTLAGLFGLDPEQVRVVCPYVGGGFGCKGYVWPNTTLAAAAAKAVGRPVRLTSTRAQMFTLNGHQPATRQEITLGATANGRLTAVRHHAVNATARGEGHFCEGAPVAAGWLYASPAIQTRIRVQQVDRPNPTAMRSPAEGLGLFALESAMDELACASGIDPVELRLCNEPEVDPTTGKPFSSRTLADCLREGARRFGWERRTPEPGSMRDGNDLVGWGVAAVTRETNRAASTVRMRAHADGRFVVETGIQEIGTGTPAVIQAVAGEVLGIAPARVGIEHGDTAQPPGSPAIGSMSAMSLGSAVHIAATELGDKLTAAGGAAGLRTAGIDYLEVEGRWDPDEDAARWKDHSVNAYGAVFAEVRVDPDLGLVRMGRCTAVYGAGRVLSPLTARSQAIGGIVWGWGQAVLEKSVLEPGRGRFLSKNLAGYIVPVNADIGDIDITFLDDDRHASPIGAKGIGELSAIGVGAAITNAVHHATGRRIRDLPIRIHDLL</sequence>
<keyword evidence="5" id="KW-1185">Reference proteome</keyword>
<accession>A0ABN3VKL5</accession>
<dbReference type="SMART" id="SM01008">
    <property type="entry name" value="Ald_Xan_dh_C"/>
    <property type="match status" value="1"/>
</dbReference>
<dbReference type="SUPFAM" id="SSF56003">
    <property type="entry name" value="Molybdenum cofactor-binding domain"/>
    <property type="match status" value="1"/>
</dbReference>
<dbReference type="Pfam" id="PF20256">
    <property type="entry name" value="MoCoBD_2"/>
    <property type="match status" value="1"/>
</dbReference>
<dbReference type="InterPro" id="IPR016208">
    <property type="entry name" value="Ald_Oxase/xanthine_DH-like"/>
</dbReference>
<keyword evidence="1" id="KW-0500">Molybdenum</keyword>
<dbReference type="Gene3D" id="3.30.365.10">
    <property type="entry name" value="Aldehyde oxidase/xanthine dehydrogenase, molybdopterin binding domain"/>
    <property type="match status" value="4"/>
</dbReference>
<dbReference type="Pfam" id="PF02738">
    <property type="entry name" value="MoCoBD_1"/>
    <property type="match status" value="1"/>
</dbReference>
<name>A0ABN3VKL5_9PSEU</name>
<reference evidence="4 5" key="1">
    <citation type="journal article" date="2019" name="Int. J. Syst. Evol. Microbiol.">
        <title>The Global Catalogue of Microorganisms (GCM) 10K type strain sequencing project: providing services to taxonomists for standard genome sequencing and annotation.</title>
        <authorList>
            <consortium name="The Broad Institute Genomics Platform"/>
            <consortium name="The Broad Institute Genome Sequencing Center for Infectious Disease"/>
            <person name="Wu L."/>
            <person name="Ma J."/>
        </authorList>
    </citation>
    <scope>NUCLEOTIDE SEQUENCE [LARGE SCALE GENOMIC DNA]</scope>
    <source>
        <strain evidence="4 5">JCM 9383</strain>
    </source>
</reference>
<organism evidence="4 5">
    <name type="scientific">Saccharopolyspora taberi</name>
    <dbReference type="NCBI Taxonomy" id="60895"/>
    <lineage>
        <taxon>Bacteria</taxon>
        <taxon>Bacillati</taxon>
        <taxon>Actinomycetota</taxon>
        <taxon>Actinomycetes</taxon>
        <taxon>Pseudonocardiales</taxon>
        <taxon>Pseudonocardiaceae</taxon>
        <taxon>Saccharopolyspora</taxon>
    </lineage>
</organism>
<dbReference type="SUPFAM" id="SSF54665">
    <property type="entry name" value="CO dehydrogenase molybdoprotein N-domain-like"/>
    <property type="match status" value="1"/>
</dbReference>
<evidence type="ECO:0000313" key="4">
    <source>
        <dbReference type="EMBL" id="GAA2806005.1"/>
    </source>
</evidence>
<evidence type="ECO:0000259" key="3">
    <source>
        <dbReference type="SMART" id="SM01008"/>
    </source>
</evidence>
<dbReference type="PANTHER" id="PTHR11908">
    <property type="entry name" value="XANTHINE DEHYDROGENASE"/>
    <property type="match status" value="1"/>
</dbReference>
<dbReference type="Proteomes" id="UP001500979">
    <property type="component" value="Unassembled WGS sequence"/>
</dbReference>
<keyword evidence="2" id="KW-0560">Oxidoreductase</keyword>
<dbReference type="Pfam" id="PF01315">
    <property type="entry name" value="Ald_Xan_dh_C"/>
    <property type="match status" value="1"/>
</dbReference>
<dbReference type="Gene3D" id="3.90.1170.50">
    <property type="entry name" value="Aldehyde oxidase/xanthine dehydrogenase, a/b hammerhead"/>
    <property type="match status" value="1"/>
</dbReference>
<dbReference type="InterPro" id="IPR037165">
    <property type="entry name" value="AldOxase/xan_DH_Mopterin-bd_sf"/>
</dbReference>
<evidence type="ECO:0000313" key="5">
    <source>
        <dbReference type="Proteomes" id="UP001500979"/>
    </source>
</evidence>